<evidence type="ECO:0000256" key="6">
    <source>
        <dbReference type="ARBA" id="ARBA00022989"/>
    </source>
</evidence>
<evidence type="ECO:0000256" key="3">
    <source>
        <dbReference type="ARBA" id="ARBA00022448"/>
    </source>
</evidence>
<dbReference type="InterPro" id="IPR000515">
    <property type="entry name" value="MetI-like"/>
</dbReference>
<evidence type="ECO:0000256" key="7">
    <source>
        <dbReference type="ARBA" id="ARBA00023136"/>
    </source>
</evidence>
<reference evidence="10" key="1">
    <citation type="submission" date="2021-06" db="EMBL/GenBank/DDBJ databases">
        <title>Elioraea tepida, sp. nov., a moderately thermophilic aerobic anoxygenic phototrophic bacterium isolated from an alkaline siliceous hot spring mat community in Yellowstone National Park, WY, USA.</title>
        <authorList>
            <person name="Saini M.K."/>
            <person name="Yoshida S."/>
            <person name="Sebastian A."/>
            <person name="Hirose S."/>
            <person name="Hara E."/>
            <person name="Tamaki H."/>
            <person name="Soulier N.T."/>
            <person name="Albert I."/>
            <person name="Hanada S."/>
            <person name="Bryant D.A."/>
            <person name="Tank M."/>
        </authorList>
    </citation>
    <scope>NUCLEOTIDE SEQUENCE</scope>
    <source>
        <strain evidence="10">MS-P2</strain>
    </source>
</reference>
<sequence>MLLAVSFYADERMTTLGLRQWERFLGDPFHWKVVADTLLLGAKTVAATVLLGLPLALVWRTAPPFWQRMLLFIVVLPLLTSVVVRTFAWIVILGREGVVNALVLGLGLASEPLRLLQTELGLVIALTQIEMPLLMLPLLAVISRIDPNVIDASASLGASPWRTLFTVILPLSLPGISAGCLLVFASSTTAFISQSVIGGGRLVYLPALVWQQAMVVSDWPFAATAAVMLMVSVMAVIAVIALVGRVAAGRIGG</sequence>
<dbReference type="AlphaFoldDB" id="A0A975U6V1"/>
<dbReference type="CDD" id="cd06261">
    <property type="entry name" value="TM_PBP2"/>
    <property type="match status" value="1"/>
</dbReference>
<dbReference type="PANTHER" id="PTHR42929">
    <property type="entry name" value="INNER MEMBRANE ABC TRANSPORTER PERMEASE PROTEIN YDCU-RELATED-RELATED"/>
    <property type="match status" value="1"/>
</dbReference>
<feature type="domain" description="ABC transmembrane type-1" evidence="9">
    <location>
        <begin position="34"/>
        <end position="240"/>
    </location>
</feature>
<evidence type="ECO:0000256" key="5">
    <source>
        <dbReference type="ARBA" id="ARBA00022692"/>
    </source>
</evidence>
<evidence type="ECO:0000259" key="9">
    <source>
        <dbReference type="PROSITE" id="PS50928"/>
    </source>
</evidence>
<dbReference type="Proteomes" id="UP000694001">
    <property type="component" value="Chromosome"/>
</dbReference>
<comment type="similarity">
    <text evidence="2">Belongs to the binding-protein-dependent transport system permease family. CysTW subfamily.</text>
</comment>
<feature type="transmembrane region" description="Helical" evidence="8">
    <location>
        <begin position="219"/>
        <end position="243"/>
    </location>
</feature>
<evidence type="ECO:0000256" key="1">
    <source>
        <dbReference type="ARBA" id="ARBA00004651"/>
    </source>
</evidence>
<feature type="transmembrane region" description="Helical" evidence="8">
    <location>
        <begin position="38"/>
        <end position="58"/>
    </location>
</feature>
<feature type="transmembrane region" description="Helical" evidence="8">
    <location>
        <begin position="70"/>
        <end position="92"/>
    </location>
</feature>
<dbReference type="KEGG" id="elio:KO353_00030"/>
<proteinExistence type="inferred from homology"/>
<feature type="transmembrane region" description="Helical" evidence="8">
    <location>
        <begin position="123"/>
        <end position="143"/>
    </location>
</feature>
<evidence type="ECO:0000313" key="10">
    <source>
        <dbReference type="EMBL" id="QXM26136.1"/>
    </source>
</evidence>
<dbReference type="GO" id="GO:0055085">
    <property type="term" value="P:transmembrane transport"/>
    <property type="evidence" value="ECO:0007669"/>
    <property type="project" value="InterPro"/>
</dbReference>
<keyword evidence="5 8" id="KW-0812">Transmembrane</keyword>
<keyword evidence="11" id="KW-1185">Reference proteome</keyword>
<comment type="subcellular location">
    <subcellularLocation>
        <location evidence="1 8">Cell membrane</location>
        <topology evidence="1 8">Multi-pass membrane protein</topology>
    </subcellularLocation>
</comment>
<evidence type="ECO:0000256" key="8">
    <source>
        <dbReference type="RuleBase" id="RU363032"/>
    </source>
</evidence>
<gene>
    <name evidence="10" type="ORF">KO353_00030</name>
</gene>
<dbReference type="GO" id="GO:0005886">
    <property type="term" value="C:plasma membrane"/>
    <property type="evidence" value="ECO:0007669"/>
    <property type="project" value="UniProtKB-SubCell"/>
</dbReference>
<organism evidence="10 11">
    <name type="scientific">Elioraea tepida</name>
    <dbReference type="NCBI Taxonomy" id="2843330"/>
    <lineage>
        <taxon>Bacteria</taxon>
        <taxon>Pseudomonadati</taxon>
        <taxon>Pseudomonadota</taxon>
        <taxon>Alphaproteobacteria</taxon>
        <taxon>Acetobacterales</taxon>
        <taxon>Elioraeaceae</taxon>
        <taxon>Elioraea</taxon>
    </lineage>
</organism>
<name>A0A975U6V1_9PROT</name>
<dbReference type="EMBL" id="CP076448">
    <property type="protein sequence ID" value="QXM26136.1"/>
    <property type="molecule type" value="Genomic_DNA"/>
</dbReference>
<keyword evidence="4" id="KW-1003">Cell membrane</keyword>
<keyword evidence="6 8" id="KW-1133">Transmembrane helix</keyword>
<evidence type="ECO:0000256" key="4">
    <source>
        <dbReference type="ARBA" id="ARBA00022475"/>
    </source>
</evidence>
<dbReference type="Pfam" id="PF00528">
    <property type="entry name" value="BPD_transp_1"/>
    <property type="match status" value="1"/>
</dbReference>
<accession>A0A975U6V1</accession>
<feature type="transmembrane region" description="Helical" evidence="8">
    <location>
        <begin position="163"/>
        <end position="184"/>
    </location>
</feature>
<dbReference type="PROSITE" id="PS50928">
    <property type="entry name" value="ABC_TM1"/>
    <property type="match status" value="1"/>
</dbReference>
<keyword evidence="7 8" id="KW-0472">Membrane</keyword>
<protein>
    <submittedName>
        <fullName evidence="10">ABC transporter permease</fullName>
    </submittedName>
</protein>
<keyword evidence="3 8" id="KW-0813">Transport</keyword>
<evidence type="ECO:0000256" key="2">
    <source>
        <dbReference type="ARBA" id="ARBA00007069"/>
    </source>
</evidence>
<evidence type="ECO:0000313" key="11">
    <source>
        <dbReference type="Proteomes" id="UP000694001"/>
    </source>
</evidence>
<dbReference type="PANTHER" id="PTHR42929:SF5">
    <property type="entry name" value="ABC TRANSPORTER PERMEASE PROTEIN"/>
    <property type="match status" value="1"/>
</dbReference>